<dbReference type="Gramene" id="Psat06G0333700-T1">
    <property type="protein sequence ID" value="KAI5397481.1"/>
    <property type="gene ID" value="KIW84_063337"/>
</dbReference>
<proteinExistence type="predicted"/>
<dbReference type="Proteomes" id="UP001058974">
    <property type="component" value="Chromosome 6"/>
</dbReference>
<keyword evidence="2" id="KW-1185">Reference proteome</keyword>
<dbReference type="PANTHER" id="PTHR33116">
    <property type="entry name" value="REVERSE TRANSCRIPTASE ZINC-BINDING DOMAIN-CONTAINING PROTEIN-RELATED-RELATED"/>
    <property type="match status" value="1"/>
</dbReference>
<dbReference type="EMBL" id="JAMSHJ010000006">
    <property type="protein sequence ID" value="KAI5397481.1"/>
    <property type="molecule type" value="Genomic_DNA"/>
</dbReference>
<organism evidence="1 2">
    <name type="scientific">Pisum sativum</name>
    <name type="common">Garden pea</name>
    <name type="synonym">Lathyrus oleraceus</name>
    <dbReference type="NCBI Taxonomy" id="3888"/>
    <lineage>
        <taxon>Eukaryota</taxon>
        <taxon>Viridiplantae</taxon>
        <taxon>Streptophyta</taxon>
        <taxon>Embryophyta</taxon>
        <taxon>Tracheophyta</taxon>
        <taxon>Spermatophyta</taxon>
        <taxon>Magnoliopsida</taxon>
        <taxon>eudicotyledons</taxon>
        <taxon>Gunneridae</taxon>
        <taxon>Pentapetalae</taxon>
        <taxon>rosids</taxon>
        <taxon>fabids</taxon>
        <taxon>Fabales</taxon>
        <taxon>Fabaceae</taxon>
        <taxon>Papilionoideae</taxon>
        <taxon>50 kb inversion clade</taxon>
        <taxon>NPAAA clade</taxon>
        <taxon>Hologalegina</taxon>
        <taxon>IRL clade</taxon>
        <taxon>Fabeae</taxon>
        <taxon>Lathyrus</taxon>
    </lineage>
</organism>
<dbReference type="AlphaFoldDB" id="A0A9D4W8P5"/>
<gene>
    <name evidence="1" type="ORF">KIW84_063337</name>
</gene>
<reference evidence="1 2" key="1">
    <citation type="journal article" date="2022" name="Nat. Genet.">
        <title>Improved pea reference genome and pan-genome highlight genomic features and evolutionary characteristics.</title>
        <authorList>
            <person name="Yang T."/>
            <person name="Liu R."/>
            <person name="Luo Y."/>
            <person name="Hu S."/>
            <person name="Wang D."/>
            <person name="Wang C."/>
            <person name="Pandey M.K."/>
            <person name="Ge S."/>
            <person name="Xu Q."/>
            <person name="Li N."/>
            <person name="Li G."/>
            <person name="Huang Y."/>
            <person name="Saxena R.K."/>
            <person name="Ji Y."/>
            <person name="Li M."/>
            <person name="Yan X."/>
            <person name="He Y."/>
            <person name="Liu Y."/>
            <person name="Wang X."/>
            <person name="Xiang C."/>
            <person name="Varshney R.K."/>
            <person name="Ding H."/>
            <person name="Gao S."/>
            <person name="Zong X."/>
        </authorList>
    </citation>
    <scope>NUCLEOTIDE SEQUENCE [LARGE SCALE GENOMIC DNA]</scope>
    <source>
        <strain evidence="1 2">cv. Zhongwan 6</strain>
    </source>
</reference>
<comment type="caution">
    <text evidence="1">The sequence shown here is derived from an EMBL/GenBank/DDBJ whole genome shotgun (WGS) entry which is preliminary data.</text>
</comment>
<dbReference type="PANTHER" id="PTHR33116:SF75">
    <property type="entry name" value="RIBONUCLEASE H PROTEIN"/>
    <property type="match status" value="1"/>
</dbReference>
<evidence type="ECO:0000313" key="2">
    <source>
        <dbReference type="Proteomes" id="UP001058974"/>
    </source>
</evidence>
<evidence type="ECO:0000313" key="1">
    <source>
        <dbReference type="EMBL" id="KAI5397481.1"/>
    </source>
</evidence>
<accession>A0A9D4W8P5</accession>
<name>A0A9D4W8P5_PEA</name>
<protein>
    <submittedName>
        <fullName evidence="1">Uncharacterized protein</fullName>
    </submittedName>
</protein>
<sequence length="230" mass="26584">MGIPIDSNPRRIKTWSPIIDKFKSKLALWRGGYLSFVDKIILVKSIFTRLPIFFFSFYKALVKVCRDIDKFRQRFPWGGTNVKSKIHWVRWDNVCKSKEFDGHGSIKYKLREGVYVPFWFANWCNVLPLASSFSDLFASSNCKGAFLVNIGAWHNDVWIWGNFGIPFLLQNSVMDIILCLKKLMSGFVLAACVKSLTQWSNVENAVYIARDYYQSITGTKIQGSLETERH</sequence>